<feature type="domain" description="PilZ" evidence="1">
    <location>
        <begin position="32"/>
        <end position="112"/>
    </location>
</feature>
<reference evidence="2 3" key="1">
    <citation type="submission" date="2020-08" db="EMBL/GenBank/DDBJ databases">
        <title>Genomic Encyclopedia of Type Strains, Phase IV (KMG-IV): sequencing the most valuable type-strain genomes for metagenomic binning, comparative biology and taxonomic classification.</title>
        <authorList>
            <person name="Goeker M."/>
        </authorList>
    </citation>
    <scope>NUCLEOTIDE SEQUENCE [LARGE SCALE GENOMIC DNA]</scope>
    <source>
        <strain evidence="2 3">DSM 26736</strain>
    </source>
</reference>
<keyword evidence="3" id="KW-1185">Reference proteome</keyword>
<gene>
    <name evidence="2" type="ORF">FHT02_004326</name>
</gene>
<accession>A0A840YTP8</accession>
<protein>
    <recommendedName>
        <fullName evidence="1">PilZ domain-containing protein</fullName>
    </recommendedName>
</protein>
<dbReference type="Proteomes" id="UP000527143">
    <property type="component" value="Unassembled WGS sequence"/>
</dbReference>
<dbReference type="EMBL" id="JACIJF010000040">
    <property type="protein sequence ID" value="MBB5713064.1"/>
    <property type="molecule type" value="Genomic_DNA"/>
</dbReference>
<sequence length="121" mass="12658">MISGSHGHVSHLQAAGQPITLSCDGEYFGENERRARRYKTNIPAVLNCEGCIPIDAVVLDVCATGCRLAVTGPLSVGSSVALVVGGVPQLSASVRWSHKEAAGLAFNPPPPSGVFEKLLDY</sequence>
<dbReference type="SUPFAM" id="SSF141371">
    <property type="entry name" value="PilZ domain-like"/>
    <property type="match status" value="1"/>
</dbReference>
<dbReference type="InterPro" id="IPR009875">
    <property type="entry name" value="PilZ_domain"/>
</dbReference>
<name>A0A840YTP8_9SPHN</name>
<comment type="caution">
    <text evidence="2">The sequence shown here is derived from an EMBL/GenBank/DDBJ whole genome shotgun (WGS) entry which is preliminary data.</text>
</comment>
<dbReference type="AlphaFoldDB" id="A0A840YTP8"/>
<proteinExistence type="predicted"/>
<organism evidence="2 3">
    <name type="scientific">Sphingomonas xinjiangensis</name>
    <dbReference type="NCBI Taxonomy" id="643568"/>
    <lineage>
        <taxon>Bacteria</taxon>
        <taxon>Pseudomonadati</taxon>
        <taxon>Pseudomonadota</taxon>
        <taxon>Alphaproteobacteria</taxon>
        <taxon>Sphingomonadales</taxon>
        <taxon>Sphingomonadaceae</taxon>
        <taxon>Sphingomonas</taxon>
    </lineage>
</organism>
<dbReference type="RefSeq" id="WP_425506473.1">
    <property type="nucleotide sequence ID" value="NZ_JACIJF010000040.1"/>
</dbReference>
<evidence type="ECO:0000313" key="3">
    <source>
        <dbReference type="Proteomes" id="UP000527143"/>
    </source>
</evidence>
<evidence type="ECO:0000313" key="2">
    <source>
        <dbReference type="EMBL" id="MBB5713064.1"/>
    </source>
</evidence>
<evidence type="ECO:0000259" key="1">
    <source>
        <dbReference type="Pfam" id="PF07238"/>
    </source>
</evidence>
<dbReference type="Pfam" id="PF07238">
    <property type="entry name" value="PilZ"/>
    <property type="match status" value="1"/>
</dbReference>
<dbReference type="GO" id="GO:0035438">
    <property type="term" value="F:cyclic-di-GMP binding"/>
    <property type="evidence" value="ECO:0007669"/>
    <property type="project" value="InterPro"/>
</dbReference>